<evidence type="ECO:0000256" key="11">
    <source>
        <dbReference type="SAM" id="Phobius"/>
    </source>
</evidence>
<evidence type="ECO:0000259" key="12">
    <source>
        <dbReference type="PROSITE" id="PS50850"/>
    </source>
</evidence>
<dbReference type="Pfam" id="PF07690">
    <property type="entry name" value="MFS_1"/>
    <property type="match status" value="1"/>
</dbReference>
<keyword evidence="9 11" id="KW-1133">Transmembrane helix</keyword>
<feature type="transmembrane region" description="Helical" evidence="11">
    <location>
        <begin position="403"/>
        <end position="423"/>
    </location>
</feature>
<name>A0A2W4Z5J4_9SPHN</name>
<evidence type="ECO:0000313" key="13">
    <source>
        <dbReference type="EMBL" id="PZO75049.1"/>
    </source>
</evidence>
<proteinExistence type="inferred from homology"/>
<dbReference type="Gene3D" id="1.20.1250.20">
    <property type="entry name" value="MFS general substrate transporter like domains"/>
    <property type="match status" value="2"/>
</dbReference>
<dbReference type="InterPro" id="IPR005964">
    <property type="entry name" value="Glc/Gal_transptr_bac"/>
</dbReference>
<evidence type="ECO:0000256" key="9">
    <source>
        <dbReference type="ARBA" id="ARBA00022989"/>
    </source>
</evidence>
<feature type="domain" description="Major facilitator superfamily (MFS) profile" evidence="12">
    <location>
        <begin position="27"/>
        <end position="429"/>
    </location>
</feature>
<comment type="subcellular location">
    <subcellularLocation>
        <location evidence="2">Cell inner membrane</location>
        <topology evidence="2">Multi-pass membrane protein</topology>
    </subcellularLocation>
</comment>
<keyword evidence="6" id="KW-0997">Cell inner membrane</keyword>
<gene>
    <name evidence="13" type="ORF">DI632_12470</name>
</gene>
<protein>
    <submittedName>
        <fullName evidence="13">Glucose/galactose MFS transporter</fullName>
    </submittedName>
</protein>
<feature type="transmembrane region" description="Helical" evidence="11">
    <location>
        <begin position="205"/>
        <end position="232"/>
    </location>
</feature>
<keyword evidence="5" id="KW-1003">Cell membrane</keyword>
<feature type="transmembrane region" description="Helical" evidence="11">
    <location>
        <begin position="24"/>
        <end position="44"/>
    </location>
</feature>
<feature type="transmembrane region" description="Helical" evidence="11">
    <location>
        <begin position="253"/>
        <end position="278"/>
    </location>
</feature>
<accession>A0A2W4Z5J4</accession>
<dbReference type="GO" id="GO:1904659">
    <property type="term" value="P:D-glucose transmembrane transport"/>
    <property type="evidence" value="ECO:0007669"/>
    <property type="project" value="InterPro"/>
</dbReference>
<dbReference type="PROSITE" id="PS50850">
    <property type="entry name" value="MFS"/>
    <property type="match status" value="1"/>
</dbReference>
<evidence type="ECO:0000256" key="3">
    <source>
        <dbReference type="ARBA" id="ARBA00009120"/>
    </source>
</evidence>
<feature type="transmembrane region" description="Helical" evidence="11">
    <location>
        <begin position="345"/>
        <end position="367"/>
    </location>
</feature>
<evidence type="ECO:0000256" key="6">
    <source>
        <dbReference type="ARBA" id="ARBA00022519"/>
    </source>
</evidence>
<dbReference type="GO" id="GO:0005354">
    <property type="term" value="F:galactose transmembrane transporter activity"/>
    <property type="evidence" value="ECO:0007669"/>
    <property type="project" value="InterPro"/>
</dbReference>
<keyword evidence="10 11" id="KW-0472">Membrane</keyword>
<dbReference type="NCBIfam" id="TIGR01272">
    <property type="entry name" value="gluP"/>
    <property type="match status" value="1"/>
</dbReference>
<dbReference type="EMBL" id="QFNF01000037">
    <property type="protein sequence ID" value="PZO75049.1"/>
    <property type="molecule type" value="Genomic_DNA"/>
</dbReference>
<organism evidence="13 14">
    <name type="scientific">Sphingomonas hengshuiensis</name>
    <dbReference type="NCBI Taxonomy" id="1609977"/>
    <lineage>
        <taxon>Bacteria</taxon>
        <taxon>Pseudomonadati</taxon>
        <taxon>Pseudomonadota</taxon>
        <taxon>Alphaproteobacteria</taxon>
        <taxon>Sphingomonadales</taxon>
        <taxon>Sphingomonadaceae</taxon>
        <taxon>Sphingomonas</taxon>
    </lineage>
</organism>
<evidence type="ECO:0000256" key="8">
    <source>
        <dbReference type="ARBA" id="ARBA00022692"/>
    </source>
</evidence>
<reference evidence="13 14" key="1">
    <citation type="submission" date="2017-08" db="EMBL/GenBank/DDBJ databases">
        <title>Infants hospitalized years apart are colonized by the same room-sourced microbial strains.</title>
        <authorList>
            <person name="Brooks B."/>
            <person name="Olm M.R."/>
            <person name="Firek B.A."/>
            <person name="Baker R."/>
            <person name="Thomas B.C."/>
            <person name="Morowitz M.J."/>
            <person name="Banfield J.F."/>
        </authorList>
    </citation>
    <scope>NUCLEOTIDE SEQUENCE [LARGE SCALE GENOMIC DNA]</scope>
    <source>
        <strain evidence="13">S2_018_000_R3_110</strain>
    </source>
</reference>
<dbReference type="SUPFAM" id="SSF103473">
    <property type="entry name" value="MFS general substrate transporter"/>
    <property type="match status" value="1"/>
</dbReference>
<keyword evidence="4" id="KW-0813">Transport</keyword>
<dbReference type="PANTHER" id="PTHR43702">
    <property type="entry name" value="L-FUCOSE-PROTON SYMPORTER"/>
    <property type="match status" value="1"/>
</dbReference>
<dbReference type="PANTHER" id="PTHR43702:SF3">
    <property type="entry name" value="PROTEIN TSGA"/>
    <property type="match status" value="1"/>
</dbReference>
<dbReference type="CDD" id="cd17394">
    <property type="entry name" value="MFS_FucP_like"/>
    <property type="match status" value="1"/>
</dbReference>
<evidence type="ECO:0000256" key="4">
    <source>
        <dbReference type="ARBA" id="ARBA00022448"/>
    </source>
</evidence>
<keyword evidence="8 11" id="KW-0812">Transmembrane</keyword>
<dbReference type="InterPro" id="IPR036259">
    <property type="entry name" value="MFS_trans_sf"/>
</dbReference>
<keyword evidence="7" id="KW-0762">Sugar transport</keyword>
<dbReference type="InterPro" id="IPR050375">
    <property type="entry name" value="MFS_TsgA-like"/>
</dbReference>
<feature type="transmembrane region" description="Helical" evidence="11">
    <location>
        <begin position="94"/>
        <end position="114"/>
    </location>
</feature>
<dbReference type="Proteomes" id="UP000248614">
    <property type="component" value="Unassembled WGS sequence"/>
</dbReference>
<evidence type="ECO:0000256" key="1">
    <source>
        <dbReference type="ARBA" id="ARBA00003321"/>
    </source>
</evidence>
<evidence type="ECO:0000313" key="14">
    <source>
        <dbReference type="Proteomes" id="UP000248614"/>
    </source>
</evidence>
<comment type="caution">
    <text evidence="13">The sequence shown here is derived from an EMBL/GenBank/DDBJ whole genome shotgun (WGS) entry which is preliminary data.</text>
</comment>
<dbReference type="GO" id="GO:0055056">
    <property type="term" value="F:D-glucose transmembrane transporter activity"/>
    <property type="evidence" value="ECO:0007669"/>
    <property type="project" value="InterPro"/>
</dbReference>
<dbReference type="AlphaFoldDB" id="A0A2W4Z5J4"/>
<dbReference type="InterPro" id="IPR020846">
    <property type="entry name" value="MFS_dom"/>
</dbReference>
<feature type="transmembrane region" description="Helical" evidence="11">
    <location>
        <begin position="290"/>
        <end position="309"/>
    </location>
</feature>
<comment type="function">
    <text evidence="1">Intake of glucose and galactose.</text>
</comment>
<comment type="similarity">
    <text evidence="3">Belongs to the major facilitator superfamily. FHS transporter (TC 2.A.1.7) family.</text>
</comment>
<feature type="transmembrane region" description="Helical" evidence="11">
    <location>
        <begin position="64"/>
        <end position="82"/>
    </location>
</feature>
<evidence type="ECO:0000256" key="2">
    <source>
        <dbReference type="ARBA" id="ARBA00004429"/>
    </source>
</evidence>
<feature type="transmembrane region" description="Helical" evidence="11">
    <location>
        <begin position="120"/>
        <end position="145"/>
    </location>
</feature>
<feature type="transmembrane region" description="Helical" evidence="11">
    <location>
        <begin position="157"/>
        <end position="178"/>
    </location>
</feature>
<evidence type="ECO:0000256" key="5">
    <source>
        <dbReference type="ARBA" id="ARBA00022475"/>
    </source>
</evidence>
<evidence type="ECO:0000256" key="7">
    <source>
        <dbReference type="ARBA" id="ARBA00022597"/>
    </source>
</evidence>
<feature type="transmembrane region" description="Helical" evidence="11">
    <location>
        <begin position="321"/>
        <end position="339"/>
    </location>
</feature>
<evidence type="ECO:0000256" key="10">
    <source>
        <dbReference type="ARBA" id="ARBA00023136"/>
    </source>
</evidence>
<feature type="transmembrane region" description="Helical" evidence="11">
    <location>
        <begin position="379"/>
        <end position="397"/>
    </location>
</feature>
<dbReference type="InterPro" id="IPR011701">
    <property type="entry name" value="MFS"/>
</dbReference>
<sequence>MPAPISVRPGGAPAPAPARASASYAPALTLLASLFFMWGFITVINNTLLPHLRSVFDLDYTRTTLIESVWFIAYFFASIPSAKLIERIGYQTSLVVGLLVMAAGALGMVLAASLPSYGVTLVMLFVIASGITLLQVAANPYVAVIGPSETASSRLNLVQAMNSAGTMLAPLFGAYLILGRSKGGTSQVGTVLTQAERLADARSVILPYVLVAVVLVVLAFVIARFPLPAMGAATGRVARAERRKHSLWNHRNLVFGVPAIFIYLIAEIGVANLFVNFVSQPDIANVTTELAGRYLTLLWGGMMIGRFVGSVVMQKVDAARVLAFFSIGAFVVMLGATFLSGPAAMWSLILVGLFHSIMFPTIFTLGIKGLGPLTEEGSGLLIMAIAGGALVVVQGWLADRYGLQMSFLLTAACELYILFYALWGSKVTHSIDDVPADQDVFA</sequence>
<dbReference type="GO" id="GO:0005886">
    <property type="term" value="C:plasma membrane"/>
    <property type="evidence" value="ECO:0007669"/>
    <property type="project" value="UniProtKB-SubCell"/>
</dbReference>